<dbReference type="PATRIC" id="fig|797515.3.peg.1273"/>
<feature type="active site" evidence="6">
    <location>
        <position position="60"/>
    </location>
</feature>
<comment type="catalytic activity">
    <reaction evidence="1 7">
        <text>Cleavage of hydrophobic, N-terminal signal or leader sequences from secreted and periplasmic proteins.</text>
        <dbReference type="EC" id="3.4.21.89"/>
    </reaction>
</comment>
<dbReference type="STRING" id="797515.HMPREF9103_01375"/>
<dbReference type="AlphaFoldDB" id="G9ZNS1"/>
<reference evidence="9 10" key="1">
    <citation type="submission" date="2011-09" db="EMBL/GenBank/DDBJ databases">
        <authorList>
            <person name="Weinstock G."/>
            <person name="Sodergren E."/>
            <person name="Clifton S."/>
            <person name="Fulton L."/>
            <person name="Fulton B."/>
            <person name="Courtney L."/>
            <person name="Fronick C."/>
            <person name="Harrison M."/>
            <person name="Strong C."/>
            <person name="Farmer C."/>
            <person name="Delahaunty K."/>
            <person name="Markovic C."/>
            <person name="Hall O."/>
            <person name="Minx P."/>
            <person name="Tomlinson C."/>
            <person name="Mitreva M."/>
            <person name="Hou S."/>
            <person name="Chen J."/>
            <person name="Wollam A."/>
            <person name="Pepin K.H."/>
            <person name="Johnson M."/>
            <person name="Bhonagiri V."/>
            <person name="Zhang X."/>
            <person name="Suruliraj S."/>
            <person name="Warren W."/>
            <person name="Chinwalla A."/>
            <person name="Mardis E.R."/>
            <person name="Wilson R.K."/>
        </authorList>
    </citation>
    <scope>NUCLEOTIDE SEQUENCE [LARGE SCALE GENOMIC DNA]</scope>
    <source>
        <strain evidence="9 10">F0439</strain>
    </source>
</reference>
<dbReference type="GO" id="GO:0006465">
    <property type="term" value="P:signal peptide processing"/>
    <property type="evidence" value="ECO:0007669"/>
    <property type="project" value="InterPro"/>
</dbReference>
<gene>
    <name evidence="9" type="ORF">HMPREF9103_01375</name>
</gene>
<keyword evidence="7" id="KW-0645">Protease</keyword>
<feature type="domain" description="Peptidase S26" evidence="8">
    <location>
        <begin position="31"/>
        <end position="198"/>
    </location>
</feature>
<evidence type="ECO:0000256" key="3">
    <source>
        <dbReference type="ARBA" id="ARBA00009370"/>
    </source>
</evidence>
<comment type="similarity">
    <text evidence="3 7">Belongs to the peptidase S26 family.</text>
</comment>
<dbReference type="eggNOG" id="COG0681">
    <property type="taxonomic scope" value="Bacteria"/>
</dbReference>
<dbReference type="EC" id="3.4.21.89" evidence="4 7"/>
<feature type="active site" evidence="6">
    <location>
        <position position="105"/>
    </location>
</feature>
<evidence type="ECO:0000259" key="8">
    <source>
        <dbReference type="Pfam" id="PF10502"/>
    </source>
</evidence>
<keyword evidence="5 7" id="KW-0378">Hydrolase</keyword>
<dbReference type="EMBL" id="AGEY01000063">
    <property type="protein sequence ID" value="EHL98721.1"/>
    <property type="molecule type" value="Genomic_DNA"/>
</dbReference>
<keyword evidence="7" id="KW-1133">Transmembrane helix</keyword>
<name>G9ZNS1_9LACO</name>
<keyword evidence="7" id="KW-0472">Membrane</keyword>
<dbReference type="PRINTS" id="PR00727">
    <property type="entry name" value="LEADERPTASE"/>
</dbReference>
<evidence type="ECO:0000256" key="2">
    <source>
        <dbReference type="ARBA" id="ARBA00004401"/>
    </source>
</evidence>
<comment type="caution">
    <text evidence="9">The sequence shown here is derived from an EMBL/GenBank/DDBJ whole genome shotgun (WGS) entry which is preliminary data.</text>
</comment>
<evidence type="ECO:0000256" key="7">
    <source>
        <dbReference type="RuleBase" id="RU362042"/>
    </source>
</evidence>
<dbReference type="PANTHER" id="PTHR43390">
    <property type="entry name" value="SIGNAL PEPTIDASE I"/>
    <property type="match status" value="1"/>
</dbReference>
<feature type="transmembrane region" description="Helical" evidence="7">
    <location>
        <begin position="25"/>
        <end position="46"/>
    </location>
</feature>
<organism evidence="9 10">
    <name type="scientific">Lentilactobacillus parafarraginis F0439</name>
    <dbReference type="NCBI Taxonomy" id="797515"/>
    <lineage>
        <taxon>Bacteria</taxon>
        <taxon>Bacillati</taxon>
        <taxon>Bacillota</taxon>
        <taxon>Bacilli</taxon>
        <taxon>Lactobacillales</taxon>
        <taxon>Lactobacillaceae</taxon>
        <taxon>Lentilactobacillus</taxon>
    </lineage>
</organism>
<dbReference type="CDD" id="cd06530">
    <property type="entry name" value="S26_SPase_I"/>
    <property type="match status" value="1"/>
</dbReference>
<dbReference type="SUPFAM" id="SSF51306">
    <property type="entry name" value="LexA/Signal peptidase"/>
    <property type="match status" value="1"/>
</dbReference>
<sequence length="216" mass="24250">MGKLLLKLRGLFHILLRSDLTYMKVLKGIISLIVPIAIGLLLGLGLKQYVISANFVHGGSMAPNLKTGQVLTTYRLMDIKHNSVIIFNAHGEDPQATNKTELYVKRVIGLPGDTVESKNGQIYVNGKAINQSYISYYQRTKGTGNWDLESLSTSWQHNQNVSRVPKGKYFVLGDHRTISNDSRYWGFVDKDKVNGVTKAFPFQKNHQKVNDEEAVN</sequence>
<dbReference type="InterPro" id="IPR019758">
    <property type="entry name" value="Pept_S26A_signal_pept_1_CS"/>
</dbReference>
<dbReference type="Proteomes" id="UP000004625">
    <property type="component" value="Unassembled WGS sequence"/>
</dbReference>
<proteinExistence type="inferred from homology"/>
<dbReference type="HOGENOM" id="CLU_028723_5_0_9"/>
<keyword evidence="10" id="KW-1185">Reference proteome</keyword>
<evidence type="ECO:0000256" key="5">
    <source>
        <dbReference type="ARBA" id="ARBA00022801"/>
    </source>
</evidence>
<evidence type="ECO:0000256" key="1">
    <source>
        <dbReference type="ARBA" id="ARBA00000677"/>
    </source>
</evidence>
<dbReference type="Gene3D" id="2.10.109.10">
    <property type="entry name" value="Umud Fragment, subunit A"/>
    <property type="match status" value="1"/>
</dbReference>
<dbReference type="GO" id="GO:0004252">
    <property type="term" value="F:serine-type endopeptidase activity"/>
    <property type="evidence" value="ECO:0007669"/>
    <property type="project" value="InterPro"/>
</dbReference>
<dbReference type="NCBIfam" id="TIGR02227">
    <property type="entry name" value="sigpep_I_bact"/>
    <property type="match status" value="1"/>
</dbReference>
<keyword evidence="7" id="KW-0812">Transmembrane</keyword>
<dbReference type="InterPro" id="IPR036286">
    <property type="entry name" value="LexA/Signal_pep-like_sf"/>
</dbReference>
<dbReference type="PANTHER" id="PTHR43390:SF1">
    <property type="entry name" value="CHLOROPLAST PROCESSING PEPTIDASE"/>
    <property type="match status" value="1"/>
</dbReference>
<dbReference type="GO" id="GO:0009003">
    <property type="term" value="F:signal peptidase activity"/>
    <property type="evidence" value="ECO:0007669"/>
    <property type="project" value="UniProtKB-EC"/>
</dbReference>
<dbReference type="GO" id="GO:0005886">
    <property type="term" value="C:plasma membrane"/>
    <property type="evidence" value="ECO:0007669"/>
    <property type="project" value="UniProtKB-SubCell"/>
</dbReference>
<evidence type="ECO:0000313" key="9">
    <source>
        <dbReference type="EMBL" id="EHL98721.1"/>
    </source>
</evidence>
<accession>G9ZNS1</accession>
<evidence type="ECO:0000256" key="4">
    <source>
        <dbReference type="ARBA" id="ARBA00013208"/>
    </source>
</evidence>
<evidence type="ECO:0000313" key="10">
    <source>
        <dbReference type="Proteomes" id="UP000004625"/>
    </source>
</evidence>
<comment type="subcellular location">
    <subcellularLocation>
        <location evidence="2">Cell membrane</location>
        <topology evidence="2">Single-pass type II membrane protein</topology>
    </subcellularLocation>
    <subcellularLocation>
        <location evidence="7">Membrane</location>
        <topology evidence="7">Single-pass type II membrane protein</topology>
    </subcellularLocation>
</comment>
<evidence type="ECO:0000256" key="6">
    <source>
        <dbReference type="PIRSR" id="PIRSR600223-1"/>
    </source>
</evidence>
<protein>
    <recommendedName>
        <fullName evidence="4 7">Signal peptidase I</fullName>
        <ecNumber evidence="4 7">3.4.21.89</ecNumber>
    </recommendedName>
</protein>
<dbReference type="InterPro" id="IPR000223">
    <property type="entry name" value="Pept_S26A_signal_pept_1"/>
</dbReference>
<dbReference type="InterPro" id="IPR019533">
    <property type="entry name" value="Peptidase_S26"/>
</dbReference>
<dbReference type="Pfam" id="PF10502">
    <property type="entry name" value="Peptidase_S26"/>
    <property type="match status" value="1"/>
</dbReference>
<dbReference type="PROSITE" id="PS00761">
    <property type="entry name" value="SPASE_I_3"/>
    <property type="match status" value="1"/>
</dbReference>